<comment type="caution">
    <text evidence="1">The sequence shown here is derived from an EMBL/GenBank/DDBJ whole genome shotgun (WGS) entry which is preliminary data.</text>
</comment>
<evidence type="ECO:0000313" key="1">
    <source>
        <dbReference type="EMBL" id="KAJ3807405.1"/>
    </source>
</evidence>
<keyword evidence="2" id="KW-1185">Reference proteome</keyword>
<protein>
    <submittedName>
        <fullName evidence="1">Uncharacterized protein</fullName>
    </submittedName>
</protein>
<evidence type="ECO:0000313" key="2">
    <source>
        <dbReference type="Proteomes" id="UP001163835"/>
    </source>
</evidence>
<accession>A0ACC1TSD0</accession>
<organism evidence="1 2">
    <name type="scientific">Lentinula aff. lateritia</name>
    <dbReference type="NCBI Taxonomy" id="2804960"/>
    <lineage>
        <taxon>Eukaryota</taxon>
        <taxon>Fungi</taxon>
        <taxon>Dikarya</taxon>
        <taxon>Basidiomycota</taxon>
        <taxon>Agaricomycotina</taxon>
        <taxon>Agaricomycetes</taxon>
        <taxon>Agaricomycetidae</taxon>
        <taxon>Agaricales</taxon>
        <taxon>Marasmiineae</taxon>
        <taxon>Omphalotaceae</taxon>
        <taxon>Lentinula</taxon>
    </lineage>
</organism>
<reference evidence="1" key="1">
    <citation type="submission" date="2022-09" db="EMBL/GenBank/DDBJ databases">
        <title>A Global Phylogenomic Analysis of the Shiitake Genus Lentinula.</title>
        <authorList>
            <consortium name="DOE Joint Genome Institute"/>
            <person name="Sierra-Patev S."/>
            <person name="Min B."/>
            <person name="Naranjo-Ortiz M."/>
            <person name="Looney B."/>
            <person name="Konkel Z."/>
            <person name="Slot J.C."/>
            <person name="Sakamoto Y."/>
            <person name="Steenwyk J.L."/>
            <person name="Rokas A."/>
            <person name="Carro J."/>
            <person name="Camarero S."/>
            <person name="Ferreira P."/>
            <person name="Molpeceres G."/>
            <person name="Ruiz-Duenas F.J."/>
            <person name="Serrano A."/>
            <person name="Henrissat B."/>
            <person name="Drula E."/>
            <person name="Hughes K.W."/>
            <person name="Mata J.L."/>
            <person name="Ishikawa N.K."/>
            <person name="Vargas-Isla R."/>
            <person name="Ushijima S."/>
            <person name="Smith C.A."/>
            <person name="Ahrendt S."/>
            <person name="Andreopoulos W."/>
            <person name="He G."/>
            <person name="Labutti K."/>
            <person name="Lipzen A."/>
            <person name="Ng V."/>
            <person name="Riley R."/>
            <person name="Sandor L."/>
            <person name="Barry K."/>
            <person name="Martinez A.T."/>
            <person name="Xiao Y."/>
            <person name="Gibbons J.G."/>
            <person name="Terashima K."/>
            <person name="Grigoriev I.V."/>
            <person name="Hibbett D.S."/>
        </authorList>
    </citation>
    <scope>NUCLEOTIDE SEQUENCE</scope>
    <source>
        <strain evidence="1">TMI1499</strain>
    </source>
</reference>
<dbReference type="EMBL" id="MU795308">
    <property type="protein sequence ID" value="KAJ3807405.1"/>
    <property type="molecule type" value="Genomic_DNA"/>
</dbReference>
<proteinExistence type="predicted"/>
<sequence length="274" mass="31136">MASTSHVRLAPTSPPLRRQLTPEPQDTPSKRMRILSSSLASTSSGSFLVSKNPYTSSTPFPRMLEKAPLNLMEPDWNLIRPGAPPYNSHSQLVEENRKLSNSLEHVKDYILAYGEREETYAAQMVLQYMTLSKMNRALHAKEKKRAEKPDNEVLPNEGMGRLWTDTRILEFQQAKKASKAKEDAEREERKMKKALNKVAKETAENEWKSIKKKHDEAVQKWSAVCASLHIKGAKVKELPKKPMRMTKKDLMAHCSSNVSDESVDSDDDKSDRSN</sequence>
<dbReference type="Proteomes" id="UP001163835">
    <property type="component" value="Unassembled WGS sequence"/>
</dbReference>
<gene>
    <name evidence="1" type="ORF">F5876DRAFT_48114</name>
</gene>
<name>A0ACC1TSD0_9AGAR</name>